<dbReference type="RefSeq" id="WP_218323436.1">
    <property type="nucleotide sequence ID" value="NZ_JAEEGC010000171.1"/>
</dbReference>
<proteinExistence type="predicted"/>
<evidence type="ECO:0000313" key="2">
    <source>
        <dbReference type="Proteomes" id="UP000694308"/>
    </source>
</evidence>
<reference evidence="1" key="1">
    <citation type="submission" date="2020-12" db="EMBL/GenBank/DDBJ databases">
        <title>Clostridium thailandense sp. nov., a novel acetogenic bacterium isolated from peat land soil in Thailand.</title>
        <authorList>
            <person name="Chaikitkaew S."/>
            <person name="Birkeland N.K."/>
        </authorList>
    </citation>
    <scope>NUCLEOTIDE SEQUENCE</scope>
    <source>
        <strain evidence="1">PL3</strain>
    </source>
</reference>
<dbReference type="AlphaFoldDB" id="A0A949WXU7"/>
<evidence type="ECO:0000313" key="1">
    <source>
        <dbReference type="EMBL" id="MBV7276367.1"/>
    </source>
</evidence>
<gene>
    <name evidence="1" type="ORF">I6U48_26125</name>
</gene>
<accession>A0A949WXU7</accession>
<keyword evidence="2" id="KW-1185">Reference proteome</keyword>
<dbReference type="Proteomes" id="UP000694308">
    <property type="component" value="Unassembled WGS sequence"/>
</dbReference>
<name>A0A949WXU7_9CLOT</name>
<protein>
    <submittedName>
        <fullName evidence="1">Uncharacterized protein</fullName>
    </submittedName>
</protein>
<comment type="caution">
    <text evidence="1">The sequence shown here is derived from an EMBL/GenBank/DDBJ whole genome shotgun (WGS) entry which is preliminary data.</text>
</comment>
<sequence length="73" mass="8474">MEKVCPLCNKMKEINLVCDKCDGVMLDIGRVQDYYDPYGPQDPINDADDYCIHLFKCKKCNNKKKINIDKINT</sequence>
<organism evidence="1 2">
    <name type="scientific">Clostridium thailandense</name>
    <dbReference type="NCBI Taxonomy" id="2794346"/>
    <lineage>
        <taxon>Bacteria</taxon>
        <taxon>Bacillati</taxon>
        <taxon>Bacillota</taxon>
        <taxon>Clostridia</taxon>
        <taxon>Eubacteriales</taxon>
        <taxon>Clostridiaceae</taxon>
        <taxon>Clostridium</taxon>
    </lineage>
</organism>
<dbReference type="EMBL" id="JAEEGC010000171">
    <property type="protein sequence ID" value="MBV7276367.1"/>
    <property type="molecule type" value="Genomic_DNA"/>
</dbReference>